<sequence length="73" mass="8297">MPDLDLNGTDSLANGSNGRSDSLKAEEANALREWDPKVLLRSLYEISYEPRVETKRNRFVTMEGHVEVGSFFH</sequence>
<reference evidence="3" key="1">
    <citation type="submission" date="2010-08" db="EMBL/GenBank/DDBJ databases">
        <authorList>
            <consortium name="Caenorhabditis japonica Sequencing Consortium"/>
            <person name="Wilson R.K."/>
        </authorList>
    </citation>
    <scope>NUCLEOTIDE SEQUENCE [LARGE SCALE GENOMIC DNA]</scope>
    <source>
        <strain evidence="3">DF5081</strain>
    </source>
</reference>
<proteinExistence type="predicted"/>
<evidence type="ECO:0000313" key="3">
    <source>
        <dbReference type="Proteomes" id="UP000005237"/>
    </source>
</evidence>
<reference evidence="2" key="2">
    <citation type="submission" date="2022-06" db="UniProtKB">
        <authorList>
            <consortium name="EnsemblMetazoa"/>
        </authorList>
    </citation>
    <scope>IDENTIFICATION</scope>
    <source>
        <strain evidence="2">DF5081</strain>
    </source>
</reference>
<dbReference type="Proteomes" id="UP000005237">
    <property type="component" value="Unassembled WGS sequence"/>
</dbReference>
<feature type="region of interest" description="Disordered" evidence="1">
    <location>
        <begin position="1"/>
        <end position="25"/>
    </location>
</feature>
<keyword evidence="3" id="KW-1185">Reference proteome</keyword>
<organism evidence="2 3">
    <name type="scientific">Caenorhabditis japonica</name>
    <dbReference type="NCBI Taxonomy" id="281687"/>
    <lineage>
        <taxon>Eukaryota</taxon>
        <taxon>Metazoa</taxon>
        <taxon>Ecdysozoa</taxon>
        <taxon>Nematoda</taxon>
        <taxon>Chromadorea</taxon>
        <taxon>Rhabditida</taxon>
        <taxon>Rhabditina</taxon>
        <taxon>Rhabditomorpha</taxon>
        <taxon>Rhabditoidea</taxon>
        <taxon>Rhabditidae</taxon>
        <taxon>Peloderinae</taxon>
        <taxon>Caenorhabditis</taxon>
    </lineage>
</organism>
<dbReference type="EnsemblMetazoa" id="CJA17070.1">
    <property type="protein sequence ID" value="CJA17070.1"/>
    <property type="gene ID" value="WBGene00136273"/>
</dbReference>
<name>A0A8R1I6S3_CAEJA</name>
<protein>
    <submittedName>
        <fullName evidence="2">Uncharacterized protein</fullName>
    </submittedName>
</protein>
<accession>A0A8R1I6S3</accession>
<evidence type="ECO:0000256" key="1">
    <source>
        <dbReference type="SAM" id="MobiDB-lite"/>
    </source>
</evidence>
<dbReference type="AlphaFoldDB" id="A0A8R1I6S3"/>
<feature type="compositionally biased region" description="Polar residues" evidence="1">
    <location>
        <begin position="8"/>
        <end position="20"/>
    </location>
</feature>
<evidence type="ECO:0000313" key="2">
    <source>
        <dbReference type="EnsemblMetazoa" id="CJA17070.1"/>
    </source>
</evidence>